<dbReference type="EMBL" id="LR796684">
    <property type="protein sequence ID" value="CAB4158931.1"/>
    <property type="molecule type" value="Genomic_DNA"/>
</dbReference>
<proteinExistence type="predicted"/>
<reference evidence="1" key="1">
    <citation type="submission" date="2020-04" db="EMBL/GenBank/DDBJ databases">
        <authorList>
            <person name="Chiriac C."/>
            <person name="Salcher M."/>
            <person name="Ghai R."/>
            <person name="Kavagutti S V."/>
        </authorList>
    </citation>
    <scope>NUCLEOTIDE SEQUENCE</scope>
</reference>
<protein>
    <submittedName>
        <fullName evidence="1">Uncharacterized protein</fullName>
    </submittedName>
</protein>
<gene>
    <name evidence="1" type="ORF">UFOVP707_36</name>
</gene>
<organism evidence="1">
    <name type="scientific">uncultured Caudovirales phage</name>
    <dbReference type="NCBI Taxonomy" id="2100421"/>
    <lineage>
        <taxon>Viruses</taxon>
        <taxon>Duplodnaviria</taxon>
        <taxon>Heunggongvirae</taxon>
        <taxon>Uroviricota</taxon>
        <taxon>Caudoviricetes</taxon>
        <taxon>Peduoviridae</taxon>
        <taxon>Maltschvirus</taxon>
        <taxon>Maltschvirus maltsch</taxon>
    </lineage>
</organism>
<evidence type="ECO:0000313" key="1">
    <source>
        <dbReference type="EMBL" id="CAB4158931.1"/>
    </source>
</evidence>
<name>A0A6J5NNF6_9CAUD</name>
<accession>A0A6J5NNF6</accession>
<sequence length="68" mass="7572">MAHITLDTVCWPSIEAAARERIAELQQSLEAPSSFDIIARLQGEIRGLRWLLSQAELARLNQDPQDGA</sequence>